<reference evidence="6" key="1">
    <citation type="journal article" date="2023" name="Plant J.">
        <title>Genome sequences and population genomics provide insights into the demographic history, inbreeding, and mutation load of two 'living fossil' tree species of Dipteronia.</title>
        <authorList>
            <person name="Feng Y."/>
            <person name="Comes H.P."/>
            <person name="Chen J."/>
            <person name="Zhu S."/>
            <person name="Lu R."/>
            <person name="Zhang X."/>
            <person name="Li P."/>
            <person name="Qiu J."/>
            <person name="Olsen K.M."/>
            <person name="Qiu Y."/>
        </authorList>
    </citation>
    <scope>NUCLEOTIDE SEQUENCE</scope>
    <source>
        <strain evidence="6">KIB01</strain>
    </source>
</reference>
<dbReference type="Pfam" id="PF04434">
    <property type="entry name" value="SWIM"/>
    <property type="match status" value="1"/>
</dbReference>
<dbReference type="Proteomes" id="UP001280121">
    <property type="component" value="Unassembled WGS sequence"/>
</dbReference>
<evidence type="ECO:0000256" key="3">
    <source>
        <dbReference type="ARBA" id="ARBA00022833"/>
    </source>
</evidence>
<evidence type="ECO:0000256" key="1">
    <source>
        <dbReference type="ARBA" id="ARBA00022723"/>
    </source>
</evidence>
<keyword evidence="7" id="KW-1185">Reference proteome</keyword>
<dbReference type="InterPro" id="IPR006564">
    <property type="entry name" value="Znf_PMZ"/>
</dbReference>
<organism evidence="6 7">
    <name type="scientific">Dipteronia dyeriana</name>
    <dbReference type="NCBI Taxonomy" id="168575"/>
    <lineage>
        <taxon>Eukaryota</taxon>
        <taxon>Viridiplantae</taxon>
        <taxon>Streptophyta</taxon>
        <taxon>Embryophyta</taxon>
        <taxon>Tracheophyta</taxon>
        <taxon>Spermatophyta</taxon>
        <taxon>Magnoliopsida</taxon>
        <taxon>eudicotyledons</taxon>
        <taxon>Gunneridae</taxon>
        <taxon>Pentapetalae</taxon>
        <taxon>rosids</taxon>
        <taxon>malvids</taxon>
        <taxon>Sapindales</taxon>
        <taxon>Sapindaceae</taxon>
        <taxon>Hippocastanoideae</taxon>
        <taxon>Acereae</taxon>
        <taxon>Dipteronia</taxon>
    </lineage>
</organism>
<name>A0AAD9TDG7_9ROSI</name>
<evidence type="ECO:0000256" key="2">
    <source>
        <dbReference type="ARBA" id="ARBA00022771"/>
    </source>
</evidence>
<gene>
    <name evidence="6" type="ORF">Ddye_028503</name>
</gene>
<comment type="caution">
    <text evidence="6">The sequence shown here is derived from an EMBL/GenBank/DDBJ whole genome shotgun (WGS) entry which is preliminary data.</text>
</comment>
<evidence type="ECO:0000256" key="4">
    <source>
        <dbReference type="PROSITE-ProRule" id="PRU00325"/>
    </source>
</evidence>
<accession>A0AAD9TDG7</accession>
<evidence type="ECO:0000259" key="5">
    <source>
        <dbReference type="PROSITE" id="PS50966"/>
    </source>
</evidence>
<dbReference type="EMBL" id="JANJYI010000009">
    <property type="protein sequence ID" value="KAK2633711.1"/>
    <property type="molecule type" value="Genomic_DNA"/>
</dbReference>
<keyword evidence="1" id="KW-0479">Metal-binding</keyword>
<evidence type="ECO:0000313" key="7">
    <source>
        <dbReference type="Proteomes" id="UP001280121"/>
    </source>
</evidence>
<keyword evidence="3" id="KW-0862">Zinc</keyword>
<protein>
    <recommendedName>
        <fullName evidence="5">SWIM-type domain-containing protein</fullName>
    </recommendedName>
</protein>
<dbReference type="PROSITE" id="PS50966">
    <property type="entry name" value="ZF_SWIM"/>
    <property type="match status" value="1"/>
</dbReference>
<dbReference type="PANTHER" id="PTHR31973:SF199">
    <property type="entry name" value="SWIM-TYPE DOMAIN-CONTAINING PROTEIN"/>
    <property type="match status" value="1"/>
</dbReference>
<sequence length="181" mass="19865">MSPYEGNLSHSAWQSAGGGNIGLTSVDIGLTGGVGVEVGSGGDNFGPAGVDIAFNRAILQACDKPVITLMEMIKNYLMKRLVRKRAELEKLTHDIGPKVFKFVEKLKLESNICHPDYSGNYKYQVRGAGDEQYVVDIENKACACNKWQLIGIPCIHGISVLLSSIRDPSQFIDIKFKKENF</sequence>
<dbReference type="PANTHER" id="PTHR31973">
    <property type="entry name" value="POLYPROTEIN, PUTATIVE-RELATED"/>
    <property type="match status" value="1"/>
</dbReference>
<feature type="domain" description="SWIM-type" evidence="5">
    <location>
        <begin position="133"/>
        <end position="165"/>
    </location>
</feature>
<dbReference type="GO" id="GO:0008270">
    <property type="term" value="F:zinc ion binding"/>
    <property type="evidence" value="ECO:0007669"/>
    <property type="project" value="UniProtKB-KW"/>
</dbReference>
<evidence type="ECO:0000313" key="6">
    <source>
        <dbReference type="EMBL" id="KAK2633711.1"/>
    </source>
</evidence>
<dbReference type="InterPro" id="IPR007527">
    <property type="entry name" value="Znf_SWIM"/>
</dbReference>
<dbReference type="AlphaFoldDB" id="A0AAD9TDG7"/>
<dbReference type="SMART" id="SM00575">
    <property type="entry name" value="ZnF_PMZ"/>
    <property type="match status" value="1"/>
</dbReference>
<keyword evidence="2 4" id="KW-0863">Zinc-finger</keyword>
<proteinExistence type="predicted"/>